<keyword evidence="2" id="KW-1185">Reference proteome</keyword>
<evidence type="ECO:0000313" key="2">
    <source>
        <dbReference type="Proteomes" id="UP000489600"/>
    </source>
</evidence>
<proteinExistence type="predicted"/>
<organism evidence="1 2">
    <name type="scientific">Arabis nemorensis</name>
    <dbReference type="NCBI Taxonomy" id="586526"/>
    <lineage>
        <taxon>Eukaryota</taxon>
        <taxon>Viridiplantae</taxon>
        <taxon>Streptophyta</taxon>
        <taxon>Embryophyta</taxon>
        <taxon>Tracheophyta</taxon>
        <taxon>Spermatophyta</taxon>
        <taxon>Magnoliopsida</taxon>
        <taxon>eudicotyledons</taxon>
        <taxon>Gunneridae</taxon>
        <taxon>Pentapetalae</taxon>
        <taxon>rosids</taxon>
        <taxon>malvids</taxon>
        <taxon>Brassicales</taxon>
        <taxon>Brassicaceae</taxon>
        <taxon>Arabideae</taxon>
        <taxon>Arabis</taxon>
    </lineage>
</organism>
<dbReference type="Proteomes" id="UP000489600">
    <property type="component" value="Unassembled WGS sequence"/>
</dbReference>
<dbReference type="EMBL" id="CABITT030000002">
    <property type="protein sequence ID" value="VVA94159.1"/>
    <property type="molecule type" value="Genomic_DNA"/>
</dbReference>
<dbReference type="OrthoDB" id="443682at2759"/>
<dbReference type="AlphaFoldDB" id="A0A565AZV4"/>
<name>A0A565AZV4_9BRAS</name>
<protein>
    <submittedName>
        <fullName evidence="1">Uncharacterized protein</fullName>
    </submittedName>
</protein>
<sequence>MVFADTEWSIEKKELGHQAQMKFKHKDFDQIQPNEIANEFLSEDDGVAIFLVSKREVDDQMKSLMNDFVGDADKKSIDKAPEEVLKYCRTSDAKPFWPIATGQILLEIIWETRRVTCGPSIKVCQTSA</sequence>
<evidence type="ECO:0000313" key="1">
    <source>
        <dbReference type="EMBL" id="VVA94159.1"/>
    </source>
</evidence>
<gene>
    <name evidence="1" type="ORF">ANE_LOCUS4604</name>
</gene>
<accession>A0A565AZV4</accession>
<comment type="caution">
    <text evidence="1">The sequence shown here is derived from an EMBL/GenBank/DDBJ whole genome shotgun (WGS) entry which is preliminary data.</text>
</comment>
<reference evidence="1" key="1">
    <citation type="submission" date="2019-07" db="EMBL/GenBank/DDBJ databases">
        <authorList>
            <person name="Dittberner H."/>
        </authorList>
    </citation>
    <scope>NUCLEOTIDE SEQUENCE [LARGE SCALE GENOMIC DNA]</scope>
</reference>